<feature type="compositionally biased region" description="Basic and acidic residues" evidence="4">
    <location>
        <begin position="205"/>
        <end position="223"/>
    </location>
</feature>
<proteinExistence type="predicted"/>
<feature type="repeat" description="ANK" evidence="3">
    <location>
        <begin position="7"/>
        <end position="39"/>
    </location>
</feature>
<evidence type="ECO:0000256" key="2">
    <source>
        <dbReference type="ARBA" id="ARBA00023043"/>
    </source>
</evidence>
<dbReference type="InterPro" id="IPR036770">
    <property type="entry name" value="Ankyrin_rpt-contain_sf"/>
</dbReference>
<keyword evidence="1" id="KW-0677">Repeat</keyword>
<feature type="repeat" description="ANK" evidence="3">
    <location>
        <begin position="147"/>
        <end position="171"/>
    </location>
</feature>
<dbReference type="Pfam" id="PF12796">
    <property type="entry name" value="Ank_2"/>
    <property type="match status" value="2"/>
</dbReference>
<dbReference type="PROSITE" id="PS50088">
    <property type="entry name" value="ANK_REPEAT"/>
    <property type="match status" value="4"/>
</dbReference>
<dbReference type="InterPro" id="IPR002110">
    <property type="entry name" value="Ankyrin_rpt"/>
</dbReference>
<accession>A0ABR0KGE1</accession>
<feature type="repeat" description="ANK" evidence="3">
    <location>
        <begin position="181"/>
        <end position="213"/>
    </location>
</feature>
<dbReference type="PROSITE" id="PS50297">
    <property type="entry name" value="ANK_REP_REGION"/>
    <property type="match status" value="3"/>
</dbReference>
<evidence type="ECO:0000256" key="3">
    <source>
        <dbReference type="PROSITE-ProRule" id="PRU00023"/>
    </source>
</evidence>
<feature type="region of interest" description="Disordered" evidence="4">
    <location>
        <begin position="205"/>
        <end position="228"/>
    </location>
</feature>
<evidence type="ECO:0000313" key="5">
    <source>
        <dbReference type="EMBL" id="KAK5095027.1"/>
    </source>
</evidence>
<gene>
    <name evidence="5" type="primary">NAS6</name>
    <name evidence="5" type="ORF">LTR24_003244</name>
</gene>
<dbReference type="SUPFAM" id="SSF48403">
    <property type="entry name" value="Ankyrin repeat"/>
    <property type="match status" value="1"/>
</dbReference>
<feature type="repeat" description="ANK" evidence="3">
    <location>
        <begin position="114"/>
        <end position="146"/>
    </location>
</feature>
<dbReference type="PANTHER" id="PTHR24171">
    <property type="entry name" value="ANKYRIN REPEAT DOMAIN-CONTAINING PROTEIN 39-RELATED"/>
    <property type="match status" value="1"/>
</dbReference>
<dbReference type="Proteomes" id="UP001345013">
    <property type="component" value="Unassembled WGS sequence"/>
</dbReference>
<dbReference type="PANTHER" id="PTHR24171:SF11">
    <property type="entry name" value="26S PROTEASOME NON-ATPASE REGULATORY SUBUNIT 10"/>
    <property type="match status" value="1"/>
</dbReference>
<evidence type="ECO:0000256" key="4">
    <source>
        <dbReference type="SAM" id="MobiDB-lite"/>
    </source>
</evidence>
<dbReference type="SMART" id="SM00248">
    <property type="entry name" value="ANK"/>
    <property type="match status" value="6"/>
</dbReference>
<organism evidence="5 6">
    <name type="scientific">Lithohypha guttulata</name>
    <dbReference type="NCBI Taxonomy" id="1690604"/>
    <lineage>
        <taxon>Eukaryota</taxon>
        <taxon>Fungi</taxon>
        <taxon>Dikarya</taxon>
        <taxon>Ascomycota</taxon>
        <taxon>Pezizomycotina</taxon>
        <taxon>Eurotiomycetes</taxon>
        <taxon>Chaetothyriomycetidae</taxon>
        <taxon>Chaetothyriales</taxon>
        <taxon>Trichomeriaceae</taxon>
        <taxon>Lithohypha</taxon>
    </lineage>
</organism>
<dbReference type="Pfam" id="PF13637">
    <property type="entry name" value="Ank_4"/>
    <property type="match status" value="1"/>
</dbReference>
<dbReference type="Gene3D" id="1.25.40.20">
    <property type="entry name" value="Ankyrin repeat-containing domain"/>
    <property type="match status" value="1"/>
</dbReference>
<dbReference type="EMBL" id="JAVRRG010000030">
    <property type="protein sequence ID" value="KAK5095027.1"/>
    <property type="molecule type" value="Genomic_DNA"/>
</dbReference>
<name>A0ABR0KGE1_9EURO</name>
<sequence length="245" mass="26208">MNRPSDSDPYPLHTAARTSQTQVLEHLLSTNPELSLKEDEDGRLPLHWACTTPNTDIIRSILDSTPARSFDPDATDSSGWTPLMISASLPNDAGLAAVELLLARDADPKLPSNTGGTALHFATSKGNVDVVRRLLESGASARVKDKRGQLPLHRAAAVGSMPLVKLLLGPGKSPVNATDVDGMTALHHAVGEGHGDVAVELMREGADSGKRDAEEKRPIDHAPDNSVRQFILRRAEMEGIDVEEG</sequence>
<evidence type="ECO:0000313" key="6">
    <source>
        <dbReference type="Proteomes" id="UP001345013"/>
    </source>
</evidence>
<protein>
    <submittedName>
        <fullName evidence="5">Ankyrin-repeat protein</fullName>
    </submittedName>
</protein>
<keyword evidence="6" id="KW-1185">Reference proteome</keyword>
<reference evidence="5 6" key="1">
    <citation type="submission" date="2023-08" db="EMBL/GenBank/DDBJ databases">
        <title>Black Yeasts Isolated from many extreme environments.</title>
        <authorList>
            <person name="Coleine C."/>
            <person name="Stajich J.E."/>
            <person name="Selbmann L."/>
        </authorList>
    </citation>
    <scope>NUCLEOTIDE SEQUENCE [LARGE SCALE GENOMIC DNA]</scope>
    <source>
        <strain evidence="5 6">CCFEE 5885</strain>
    </source>
</reference>
<evidence type="ECO:0000256" key="1">
    <source>
        <dbReference type="ARBA" id="ARBA00022737"/>
    </source>
</evidence>
<comment type="caution">
    <text evidence="5">The sequence shown here is derived from an EMBL/GenBank/DDBJ whole genome shotgun (WGS) entry which is preliminary data.</text>
</comment>
<keyword evidence="2 3" id="KW-0040">ANK repeat</keyword>